<dbReference type="HOGENOM" id="CLU_055432_0_0_1"/>
<keyword evidence="4" id="KW-0963">Cytoplasm</keyword>
<evidence type="ECO:0000256" key="3">
    <source>
        <dbReference type="ARBA" id="ARBA00011890"/>
    </source>
</evidence>
<evidence type="ECO:0000256" key="6">
    <source>
        <dbReference type="ARBA" id="ARBA00022679"/>
    </source>
</evidence>
<keyword evidence="5" id="KW-0489">Methyltransferase</keyword>
<evidence type="ECO:0000313" key="8">
    <source>
        <dbReference type="EMBL" id="KIM28000.1"/>
    </source>
</evidence>
<evidence type="ECO:0000256" key="5">
    <source>
        <dbReference type="ARBA" id="ARBA00022603"/>
    </source>
</evidence>
<reference evidence="8 9" key="1">
    <citation type="submission" date="2014-04" db="EMBL/GenBank/DDBJ databases">
        <authorList>
            <consortium name="DOE Joint Genome Institute"/>
            <person name="Kuo A."/>
            <person name="Zuccaro A."/>
            <person name="Kohler A."/>
            <person name="Nagy L.G."/>
            <person name="Floudas D."/>
            <person name="Copeland A."/>
            <person name="Barry K.W."/>
            <person name="Cichocki N."/>
            <person name="Veneault-Fourrey C."/>
            <person name="LaButti K."/>
            <person name="Lindquist E.A."/>
            <person name="Lipzen A."/>
            <person name="Lundell T."/>
            <person name="Morin E."/>
            <person name="Murat C."/>
            <person name="Sun H."/>
            <person name="Tunlid A."/>
            <person name="Henrissat B."/>
            <person name="Grigoriev I.V."/>
            <person name="Hibbett D.S."/>
            <person name="Martin F."/>
            <person name="Nordberg H.P."/>
            <person name="Cantor M.N."/>
            <person name="Hua S.X."/>
        </authorList>
    </citation>
    <scope>NUCLEOTIDE SEQUENCE [LARGE SCALE GENOMIC DNA]</scope>
    <source>
        <strain evidence="8 9">MAFF 305830</strain>
    </source>
</reference>
<dbReference type="InterPro" id="IPR000682">
    <property type="entry name" value="PCMT"/>
</dbReference>
<evidence type="ECO:0000313" key="9">
    <source>
        <dbReference type="Proteomes" id="UP000054097"/>
    </source>
</evidence>
<accession>A0A0C3ATV2</accession>
<gene>
    <name evidence="8" type="ORF">M408DRAFT_329671</name>
</gene>
<name>A0A0C3ATV2_SERVB</name>
<comment type="subcellular location">
    <subcellularLocation>
        <location evidence="1">Cytoplasm</location>
    </subcellularLocation>
</comment>
<dbReference type="PANTHER" id="PTHR11579:SF0">
    <property type="entry name" value="PROTEIN-L-ISOASPARTATE(D-ASPARTATE) O-METHYLTRANSFERASE"/>
    <property type="match status" value="1"/>
</dbReference>
<protein>
    <recommendedName>
        <fullName evidence="3">protein-L-isoaspartate(D-aspartate) O-methyltransferase</fullName>
        <ecNumber evidence="3">2.1.1.77</ecNumber>
    </recommendedName>
</protein>
<keyword evidence="9" id="KW-1185">Reference proteome</keyword>
<dbReference type="OrthoDB" id="73890at2759"/>
<keyword evidence="7" id="KW-0949">S-adenosyl-L-methionine</keyword>
<dbReference type="AlphaFoldDB" id="A0A0C3ATV2"/>
<sequence length="260" mass="27819">MAWLSSGATNEELIENMRKGGLIESDFVADAMKKVDRANYVRNPRYAYEDAPQSIGNGATISAPHMHAHACQYLLPWIHRDAHVLDVGSGSGYTAAVFYHLLQSASASQTSGSEASGSYSSHTGLVVGIDHIPQLVSWSVDNLKKDGLTSALSTGEAYVAGESGTEPVGIVMVAGDGRQGWLRGSPYDVIHVGAAAPVIPTALVDMLKSPGRMFIPVGPDGGEQDVWTVDKDNEGNVTKKKLFGVRYVPLTDQNKQMRGY</sequence>
<keyword evidence="6" id="KW-0808">Transferase</keyword>
<evidence type="ECO:0000256" key="4">
    <source>
        <dbReference type="ARBA" id="ARBA00022490"/>
    </source>
</evidence>
<dbReference type="Pfam" id="PF01135">
    <property type="entry name" value="PCMT"/>
    <property type="match status" value="1"/>
</dbReference>
<evidence type="ECO:0000256" key="7">
    <source>
        <dbReference type="ARBA" id="ARBA00022691"/>
    </source>
</evidence>
<dbReference type="Gene3D" id="3.40.50.150">
    <property type="entry name" value="Vaccinia Virus protein VP39"/>
    <property type="match status" value="1"/>
</dbReference>
<evidence type="ECO:0000256" key="1">
    <source>
        <dbReference type="ARBA" id="ARBA00004496"/>
    </source>
</evidence>
<dbReference type="GO" id="GO:0005737">
    <property type="term" value="C:cytoplasm"/>
    <property type="evidence" value="ECO:0007669"/>
    <property type="project" value="UniProtKB-SubCell"/>
</dbReference>
<dbReference type="PROSITE" id="PS01279">
    <property type="entry name" value="PCMT"/>
    <property type="match status" value="1"/>
</dbReference>
<dbReference type="EMBL" id="KN824295">
    <property type="protein sequence ID" value="KIM28000.1"/>
    <property type="molecule type" value="Genomic_DNA"/>
</dbReference>
<proteinExistence type="inferred from homology"/>
<comment type="similarity">
    <text evidence="2">Belongs to the methyltransferase superfamily. L-isoaspartyl/D-aspartyl protein methyltransferase family.</text>
</comment>
<organism evidence="8 9">
    <name type="scientific">Serendipita vermifera MAFF 305830</name>
    <dbReference type="NCBI Taxonomy" id="933852"/>
    <lineage>
        <taxon>Eukaryota</taxon>
        <taxon>Fungi</taxon>
        <taxon>Dikarya</taxon>
        <taxon>Basidiomycota</taxon>
        <taxon>Agaricomycotina</taxon>
        <taxon>Agaricomycetes</taxon>
        <taxon>Sebacinales</taxon>
        <taxon>Serendipitaceae</taxon>
        <taxon>Serendipita</taxon>
    </lineage>
</organism>
<dbReference type="GO" id="GO:0004719">
    <property type="term" value="F:protein-L-isoaspartate (D-aspartate) O-methyltransferase activity"/>
    <property type="evidence" value="ECO:0007669"/>
    <property type="project" value="UniProtKB-EC"/>
</dbReference>
<dbReference type="EC" id="2.1.1.77" evidence="3"/>
<reference evidence="9" key="2">
    <citation type="submission" date="2015-01" db="EMBL/GenBank/DDBJ databases">
        <title>Evolutionary Origins and Diversification of the Mycorrhizal Mutualists.</title>
        <authorList>
            <consortium name="DOE Joint Genome Institute"/>
            <consortium name="Mycorrhizal Genomics Consortium"/>
            <person name="Kohler A."/>
            <person name="Kuo A."/>
            <person name="Nagy L.G."/>
            <person name="Floudas D."/>
            <person name="Copeland A."/>
            <person name="Barry K.W."/>
            <person name="Cichocki N."/>
            <person name="Veneault-Fourrey C."/>
            <person name="LaButti K."/>
            <person name="Lindquist E.A."/>
            <person name="Lipzen A."/>
            <person name="Lundell T."/>
            <person name="Morin E."/>
            <person name="Murat C."/>
            <person name="Riley R."/>
            <person name="Ohm R."/>
            <person name="Sun H."/>
            <person name="Tunlid A."/>
            <person name="Henrissat B."/>
            <person name="Grigoriev I.V."/>
            <person name="Hibbett D.S."/>
            <person name="Martin F."/>
        </authorList>
    </citation>
    <scope>NUCLEOTIDE SEQUENCE [LARGE SCALE GENOMIC DNA]</scope>
    <source>
        <strain evidence="9">MAFF 305830</strain>
    </source>
</reference>
<dbReference type="InterPro" id="IPR029063">
    <property type="entry name" value="SAM-dependent_MTases_sf"/>
</dbReference>
<dbReference type="SUPFAM" id="SSF53335">
    <property type="entry name" value="S-adenosyl-L-methionine-dependent methyltransferases"/>
    <property type="match status" value="1"/>
</dbReference>
<dbReference type="STRING" id="933852.A0A0C3ATV2"/>
<evidence type="ECO:0000256" key="2">
    <source>
        <dbReference type="ARBA" id="ARBA00005369"/>
    </source>
</evidence>
<dbReference type="Proteomes" id="UP000054097">
    <property type="component" value="Unassembled WGS sequence"/>
</dbReference>
<dbReference type="GO" id="GO:0032259">
    <property type="term" value="P:methylation"/>
    <property type="evidence" value="ECO:0007669"/>
    <property type="project" value="UniProtKB-KW"/>
</dbReference>
<dbReference type="PANTHER" id="PTHR11579">
    <property type="entry name" value="PROTEIN-L-ISOASPARTATE O-METHYLTRANSFERASE"/>
    <property type="match status" value="1"/>
</dbReference>